<organism evidence="1 2">
    <name type="scientific">Sphingomonas panacis</name>
    <dbReference type="NCBI Taxonomy" id="1560345"/>
    <lineage>
        <taxon>Bacteria</taxon>
        <taxon>Pseudomonadati</taxon>
        <taxon>Pseudomonadota</taxon>
        <taxon>Alphaproteobacteria</taxon>
        <taxon>Sphingomonadales</taxon>
        <taxon>Sphingomonadaceae</taxon>
        <taxon>Sphingomonas</taxon>
    </lineage>
</organism>
<dbReference type="OrthoDB" id="7465799at2"/>
<proteinExistence type="predicted"/>
<keyword evidence="2" id="KW-1185">Reference proteome</keyword>
<dbReference type="RefSeq" id="WP_069206138.1">
    <property type="nucleotide sequence ID" value="NZ_CP014168.1"/>
</dbReference>
<gene>
    <name evidence="1" type="ORF">AWL63_18335</name>
</gene>
<dbReference type="STRING" id="1560345.AWL63_18335"/>
<sequence length="233" mass="26274">MTQAPPANPSPRLYSQTVHDDRGNFHYQGDLYREREPLSSICKRIERHLPEVFADTSFTIQSQTFAGGRKIIAELLDAADDLQDRSARDAFVAKVRDQIKRFSFTDSNFYQDYMSCAFFIEVRISGAYWAALAVRRGCTNPVEPLVPLAVFKRRLKPGDQLKLISAAAGHRALGTTRTVQAVRSGDLIFEGKIYLSFPRASCFACDGKRVRFAIGSEYDPDNHLLYEWQPIGG</sequence>
<accession>A0A1B3ZDW1</accession>
<dbReference type="KEGG" id="span:AWL63_18335"/>
<name>A0A1B3ZDW1_9SPHN</name>
<dbReference type="EMBL" id="CP014168">
    <property type="protein sequence ID" value="AOH85602.1"/>
    <property type="molecule type" value="Genomic_DNA"/>
</dbReference>
<reference evidence="1 2" key="1">
    <citation type="submission" date="2016-01" db="EMBL/GenBank/DDBJ databases">
        <title>Complete genome and mega plasmid sequence of Sphingomonas panacis DCY99 elicits systemic resistance in rice to Xanthomonas oryzae.</title>
        <authorList>
            <person name="Kim Y.J."/>
            <person name="Yang D.C."/>
            <person name="Sing P."/>
        </authorList>
    </citation>
    <scope>NUCLEOTIDE SEQUENCE [LARGE SCALE GENOMIC DNA]</scope>
    <source>
        <strain evidence="1 2">DCY99</strain>
    </source>
</reference>
<evidence type="ECO:0000313" key="2">
    <source>
        <dbReference type="Proteomes" id="UP000094256"/>
    </source>
</evidence>
<dbReference type="AlphaFoldDB" id="A0A1B3ZDW1"/>
<evidence type="ECO:0000313" key="1">
    <source>
        <dbReference type="EMBL" id="AOH85602.1"/>
    </source>
</evidence>
<protein>
    <submittedName>
        <fullName evidence="1">Uncharacterized protein</fullName>
    </submittedName>
</protein>
<dbReference type="Proteomes" id="UP000094256">
    <property type="component" value="Chromosome"/>
</dbReference>